<evidence type="ECO:0000313" key="2">
    <source>
        <dbReference type="EMBL" id="CAB4704156.1"/>
    </source>
</evidence>
<dbReference type="AlphaFoldDB" id="A0A6J6Q047"/>
<dbReference type="Pfam" id="PF19802">
    <property type="entry name" value="DUF6285"/>
    <property type="match status" value="1"/>
</dbReference>
<dbReference type="InterPro" id="IPR046252">
    <property type="entry name" value="DUF6285"/>
</dbReference>
<protein>
    <submittedName>
        <fullName evidence="2">Unannotated protein</fullName>
    </submittedName>
</protein>
<dbReference type="EMBL" id="CAEZXM010000285">
    <property type="protein sequence ID" value="CAB4704156.1"/>
    <property type="molecule type" value="Genomic_DNA"/>
</dbReference>
<name>A0A6J6Q047_9ZZZZ</name>
<organism evidence="2">
    <name type="scientific">freshwater metagenome</name>
    <dbReference type="NCBI Taxonomy" id="449393"/>
    <lineage>
        <taxon>unclassified sequences</taxon>
        <taxon>metagenomes</taxon>
        <taxon>ecological metagenomes</taxon>
    </lineage>
</organism>
<evidence type="ECO:0000259" key="1">
    <source>
        <dbReference type="Pfam" id="PF19802"/>
    </source>
</evidence>
<proteinExistence type="predicted"/>
<sequence>MPHDVPTAQQLVESVREWLERDVLAGTSGRLQFHTRVAITVLSMVERELELGPEQAERHLERLQMLGFGSDEELSRAIREGDDRTDSSVEVQEAVRAAVWQSVRDKLAVANPKYLDADPS</sequence>
<accession>A0A6J6Q047</accession>
<reference evidence="2" key="1">
    <citation type="submission" date="2020-05" db="EMBL/GenBank/DDBJ databases">
        <authorList>
            <person name="Chiriac C."/>
            <person name="Salcher M."/>
            <person name="Ghai R."/>
            <person name="Kavagutti S V."/>
        </authorList>
    </citation>
    <scope>NUCLEOTIDE SEQUENCE</scope>
</reference>
<gene>
    <name evidence="2" type="ORF">UFOPK2366_01416</name>
</gene>
<feature type="domain" description="DUF6285" evidence="1">
    <location>
        <begin position="27"/>
        <end position="114"/>
    </location>
</feature>